<protein>
    <submittedName>
        <fullName evidence="6">Tuberculostearic acid methyltransferase UfaA1</fullName>
    </submittedName>
</protein>
<comment type="caution">
    <text evidence="6">The sequence shown here is derived from an EMBL/GenBank/DDBJ whole genome shotgun (WGS) entry which is preliminary data.</text>
</comment>
<sequence length="438" mass="48877">MTVTSSPTAVARAPQPNAELWPDLAMVPSGPRARASAAVAGKIVTAACRRLEIQLVSAETAVLPDVAAIVVHDQDEFLRRIGADGLIGFGEAYLTGAWDSPDIALLVTKLATSVDRLVPQWMQRLRRVHVRREPSRHQNTVTQSRSNISHHYDLSNDLFALFLDPTLSYSSALFDTDLVAAGDHRVAVAPAPVSAHTSELFREAQQRKIDRLLDEAGVTEGARVLEIGTGWGELALRAAARGATVRTVTLSQEQLELARERVAAAGYGDRVSIELLDYRLIEGEYDAVVSVEMIEAVGDEYWSEYFRKIDDLLVPGGRFALQAITMPHQRMLDTRDDFTWIKKYIFPGGLLPSVEAIEEITRRETGLRVTDRLSFGQHYAETLRLWDETFRANLDQVRALGFDPTFLRMWHFYLAYCQGGFAAGYTDVQQMTFVKEIR</sequence>
<comment type="similarity">
    <text evidence="1">Belongs to the CFA/CMAS family.</text>
</comment>
<evidence type="ECO:0000256" key="1">
    <source>
        <dbReference type="ARBA" id="ARBA00010815"/>
    </source>
</evidence>
<dbReference type="Pfam" id="PF02353">
    <property type="entry name" value="CMAS"/>
    <property type="match status" value="1"/>
</dbReference>
<dbReference type="InterPro" id="IPR029063">
    <property type="entry name" value="SAM-dependent_MTases_sf"/>
</dbReference>
<dbReference type="Gene3D" id="3.40.50.150">
    <property type="entry name" value="Vaccinia Virus protein VP39"/>
    <property type="match status" value="1"/>
</dbReference>
<evidence type="ECO:0000313" key="7">
    <source>
        <dbReference type="Proteomes" id="UP000655410"/>
    </source>
</evidence>
<dbReference type="CDD" id="cd02440">
    <property type="entry name" value="AdoMet_MTases"/>
    <property type="match status" value="1"/>
</dbReference>
<dbReference type="InterPro" id="IPR003333">
    <property type="entry name" value="CMAS"/>
</dbReference>
<proteinExistence type="inferred from homology"/>
<dbReference type="PANTHER" id="PTHR43667:SF2">
    <property type="entry name" value="FATTY ACID C-METHYL TRANSFERASE"/>
    <property type="match status" value="1"/>
</dbReference>
<keyword evidence="5" id="KW-0443">Lipid metabolism</keyword>
<dbReference type="PIRSF" id="PIRSF003085">
    <property type="entry name" value="CMAS"/>
    <property type="match status" value="1"/>
</dbReference>
<dbReference type="SUPFAM" id="SSF53335">
    <property type="entry name" value="S-adenosyl-L-methionine-dependent methyltransferases"/>
    <property type="match status" value="1"/>
</dbReference>
<dbReference type="EMBL" id="BMNI01000003">
    <property type="protein sequence ID" value="GGO89090.1"/>
    <property type="molecule type" value="Genomic_DNA"/>
</dbReference>
<dbReference type="GO" id="GO:0008168">
    <property type="term" value="F:methyltransferase activity"/>
    <property type="evidence" value="ECO:0007669"/>
    <property type="project" value="UniProtKB-KW"/>
</dbReference>
<gene>
    <name evidence="6" type="primary">ufaA1</name>
    <name evidence="6" type="ORF">GCM10011584_17660</name>
</gene>
<dbReference type="Proteomes" id="UP000655410">
    <property type="component" value="Unassembled WGS sequence"/>
</dbReference>
<reference evidence="7" key="1">
    <citation type="journal article" date="2019" name="Int. J. Syst. Evol. Microbiol.">
        <title>The Global Catalogue of Microorganisms (GCM) 10K type strain sequencing project: providing services to taxonomists for standard genome sequencing and annotation.</title>
        <authorList>
            <consortium name="The Broad Institute Genomics Platform"/>
            <consortium name="The Broad Institute Genome Sequencing Center for Infectious Disease"/>
            <person name="Wu L."/>
            <person name="Ma J."/>
        </authorList>
    </citation>
    <scope>NUCLEOTIDE SEQUENCE [LARGE SCALE GENOMIC DNA]</scope>
    <source>
        <strain evidence="7">CGMCC 4.7371</strain>
    </source>
</reference>
<dbReference type="RefSeq" id="WP_188783631.1">
    <property type="nucleotide sequence ID" value="NZ_BMNI01000003.1"/>
</dbReference>
<keyword evidence="4" id="KW-0949">S-adenosyl-L-methionine</keyword>
<dbReference type="GO" id="GO:0032259">
    <property type="term" value="P:methylation"/>
    <property type="evidence" value="ECO:0007669"/>
    <property type="project" value="UniProtKB-KW"/>
</dbReference>
<organism evidence="6 7">
    <name type="scientific">Nocardioides phosphati</name>
    <dbReference type="NCBI Taxonomy" id="1867775"/>
    <lineage>
        <taxon>Bacteria</taxon>
        <taxon>Bacillati</taxon>
        <taxon>Actinomycetota</taxon>
        <taxon>Actinomycetes</taxon>
        <taxon>Propionibacteriales</taxon>
        <taxon>Nocardioidaceae</taxon>
        <taxon>Nocardioides</taxon>
    </lineage>
</organism>
<evidence type="ECO:0000256" key="4">
    <source>
        <dbReference type="ARBA" id="ARBA00022691"/>
    </source>
</evidence>
<accession>A0ABQ2NAD3</accession>
<keyword evidence="3" id="KW-0808">Transferase</keyword>
<keyword evidence="2 6" id="KW-0489">Methyltransferase</keyword>
<dbReference type="InterPro" id="IPR050723">
    <property type="entry name" value="CFA/CMAS"/>
</dbReference>
<evidence type="ECO:0000256" key="5">
    <source>
        <dbReference type="ARBA" id="ARBA00023098"/>
    </source>
</evidence>
<evidence type="ECO:0000256" key="2">
    <source>
        <dbReference type="ARBA" id="ARBA00022603"/>
    </source>
</evidence>
<keyword evidence="7" id="KW-1185">Reference proteome</keyword>
<evidence type="ECO:0000313" key="6">
    <source>
        <dbReference type="EMBL" id="GGO89090.1"/>
    </source>
</evidence>
<evidence type="ECO:0000256" key="3">
    <source>
        <dbReference type="ARBA" id="ARBA00022679"/>
    </source>
</evidence>
<dbReference type="PANTHER" id="PTHR43667">
    <property type="entry name" value="CYCLOPROPANE-FATTY-ACYL-PHOSPHOLIPID SYNTHASE"/>
    <property type="match status" value="1"/>
</dbReference>
<name>A0ABQ2NAD3_9ACTN</name>